<evidence type="ECO:0000256" key="3">
    <source>
        <dbReference type="SAM" id="Phobius"/>
    </source>
</evidence>
<dbReference type="SUPFAM" id="SSF81321">
    <property type="entry name" value="Family A G protein-coupled receptor-like"/>
    <property type="match status" value="1"/>
</dbReference>
<keyword evidence="1" id="KW-0716">Sensory transduction</keyword>
<dbReference type="GO" id="GO:0007608">
    <property type="term" value="P:sensory perception of smell"/>
    <property type="evidence" value="ECO:0007669"/>
    <property type="project" value="UniProtKB-KW"/>
</dbReference>
<keyword evidence="5" id="KW-1185">Reference proteome</keyword>
<organism evidence="4 5">
    <name type="scientific">Marmota monax</name>
    <name type="common">Woodchuck</name>
    <dbReference type="NCBI Taxonomy" id="9995"/>
    <lineage>
        <taxon>Eukaryota</taxon>
        <taxon>Metazoa</taxon>
        <taxon>Chordata</taxon>
        <taxon>Craniata</taxon>
        <taxon>Vertebrata</taxon>
        <taxon>Euteleostomi</taxon>
        <taxon>Mammalia</taxon>
        <taxon>Eutheria</taxon>
        <taxon>Euarchontoglires</taxon>
        <taxon>Glires</taxon>
        <taxon>Rodentia</taxon>
        <taxon>Sciuromorpha</taxon>
        <taxon>Sciuridae</taxon>
        <taxon>Xerinae</taxon>
        <taxon>Marmotini</taxon>
        <taxon>Marmota</taxon>
    </lineage>
</organism>
<evidence type="ECO:0000313" key="5">
    <source>
        <dbReference type="Proteomes" id="UP000335636"/>
    </source>
</evidence>
<keyword evidence="3" id="KW-0472">Membrane</keyword>
<keyword evidence="3" id="KW-1133">Transmembrane helix</keyword>
<keyword evidence="3" id="KW-0812">Transmembrane</keyword>
<evidence type="ECO:0000256" key="1">
    <source>
        <dbReference type="ARBA" id="ARBA00022606"/>
    </source>
</evidence>
<name>A0A5E4CWT4_MARMO</name>
<feature type="transmembrane region" description="Helical" evidence="3">
    <location>
        <begin position="27"/>
        <end position="50"/>
    </location>
</feature>
<keyword evidence="2" id="KW-0552">Olfaction</keyword>
<gene>
    <name evidence="4" type="ORF">MONAX_5E019301</name>
</gene>
<accession>A0A5E4CWT4</accession>
<proteinExistence type="predicted"/>
<comment type="caution">
    <text evidence="4">The sequence shown here is derived from an EMBL/GenBank/DDBJ whole genome shotgun (WGS) entry which is preliminary data.</text>
</comment>
<dbReference type="AlphaFoldDB" id="A0A5E4CWT4"/>
<sequence>MAEENMTLVTEFVLTGLTHHPKLKMPLLLVFLVIYLITMLGNLGLIALIWKDPHLHTP</sequence>
<dbReference type="Proteomes" id="UP000335636">
    <property type="component" value="Unassembled WGS sequence"/>
</dbReference>
<evidence type="ECO:0000256" key="2">
    <source>
        <dbReference type="ARBA" id="ARBA00022725"/>
    </source>
</evidence>
<feature type="non-terminal residue" evidence="4">
    <location>
        <position position="58"/>
    </location>
</feature>
<evidence type="ECO:0008006" key="6">
    <source>
        <dbReference type="Google" id="ProtNLM"/>
    </source>
</evidence>
<evidence type="ECO:0000313" key="4">
    <source>
        <dbReference type="EMBL" id="VTJ85750.1"/>
    </source>
</evidence>
<reference evidence="4" key="1">
    <citation type="submission" date="2019-04" db="EMBL/GenBank/DDBJ databases">
        <authorList>
            <person name="Alioto T."/>
            <person name="Alioto T."/>
        </authorList>
    </citation>
    <scope>NUCLEOTIDE SEQUENCE [LARGE SCALE GENOMIC DNA]</scope>
</reference>
<dbReference type="PANTHER" id="PTHR48018">
    <property type="entry name" value="OLFACTORY RECEPTOR"/>
    <property type="match status" value="1"/>
</dbReference>
<dbReference type="EMBL" id="CABDUW010002171">
    <property type="protein sequence ID" value="VTJ85750.1"/>
    <property type="molecule type" value="Genomic_DNA"/>
</dbReference>
<protein>
    <recommendedName>
        <fullName evidence="6">G-protein coupled receptors family 1 profile domain-containing protein</fullName>
    </recommendedName>
</protein>